<dbReference type="AlphaFoldDB" id="A0A9D4LRK8"/>
<accession>A0A9D4LRK8</accession>
<evidence type="ECO:0000313" key="1">
    <source>
        <dbReference type="EMBL" id="KAH3863408.1"/>
    </source>
</evidence>
<comment type="caution">
    <text evidence="1">The sequence shown here is derived from an EMBL/GenBank/DDBJ whole genome shotgun (WGS) entry which is preliminary data.</text>
</comment>
<dbReference type="EMBL" id="JAIWYP010000002">
    <property type="protein sequence ID" value="KAH3863408.1"/>
    <property type="molecule type" value="Genomic_DNA"/>
</dbReference>
<dbReference type="Proteomes" id="UP000828390">
    <property type="component" value="Unassembled WGS sequence"/>
</dbReference>
<sequence>MAGHLKRHQYVLIPGTICLAFDNILFPGLIQLGVCYIADHYFRGSLPARVIDGWT</sequence>
<name>A0A9D4LRK8_DREPO</name>
<organism evidence="1 2">
    <name type="scientific">Dreissena polymorpha</name>
    <name type="common">Zebra mussel</name>
    <name type="synonym">Mytilus polymorpha</name>
    <dbReference type="NCBI Taxonomy" id="45954"/>
    <lineage>
        <taxon>Eukaryota</taxon>
        <taxon>Metazoa</taxon>
        <taxon>Spiralia</taxon>
        <taxon>Lophotrochozoa</taxon>
        <taxon>Mollusca</taxon>
        <taxon>Bivalvia</taxon>
        <taxon>Autobranchia</taxon>
        <taxon>Heteroconchia</taxon>
        <taxon>Euheterodonta</taxon>
        <taxon>Imparidentia</taxon>
        <taxon>Neoheterodontei</taxon>
        <taxon>Myida</taxon>
        <taxon>Dreissenoidea</taxon>
        <taxon>Dreissenidae</taxon>
        <taxon>Dreissena</taxon>
    </lineage>
</organism>
<reference evidence="1" key="2">
    <citation type="submission" date="2020-11" db="EMBL/GenBank/DDBJ databases">
        <authorList>
            <person name="McCartney M.A."/>
            <person name="Auch B."/>
            <person name="Kono T."/>
            <person name="Mallez S."/>
            <person name="Becker A."/>
            <person name="Gohl D.M."/>
            <person name="Silverstein K.A.T."/>
            <person name="Koren S."/>
            <person name="Bechman K.B."/>
            <person name="Herman A."/>
            <person name="Abrahante J.E."/>
            <person name="Garbe J."/>
        </authorList>
    </citation>
    <scope>NUCLEOTIDE SEQUENCE</scope>
    <source>
        <strain evidence="1">Duluth1</strain>
        <tissue evidence="1">Whole animal</tissue>
    </source>
</reference>
<gene>
    <name evidence="1" type="ORF">DPMN_026395</name>
</gene>
<reference evidence="1" key="1">
    <citation type="journal article" date="2019" name="bioRxiv">
        <title>The Genome of the Zebra Mussel, Dreissena polymorpha: A Resource for Invasive Species Research.</title>
        <authorList>
            <person name="McCartney M.A."/>
            <person name="Auch B."/>
            <person name="Kono T."/>
            <person name="Mallez S."/>
            <person name="Zhang Y."/>
            <person name="Obille A."/>
            <person name="Becker A."/>
            <person name="Abrahante J.E."/>
            <person name="Garbe J."/>
            <person name="Badalamenti J.P."/>
            <person name="Herman A."/>
            <person name="Mangelson H."/>
            <person name="Liachko I."/>
            <person name="Sullivan S."/>
            <person name="Sone E.D."/>
            <person name="Koren S."/>
            <person name="Silverstein K.A.T."/>
            <person name="Beckman K.B."/>
            <person name="Gohl D.M."/>
        </authorList>
    </citation>
    <scope>NUCLEOTIDE SEQUENCE</scope>
    <source>
        <strain evidence="1">Duluth1</strain>
        <tissue evidence="1">Whole animal</tissue>
    </source>
</reference>
<protein>
    <submittedName>
        <fullName evidence="1">Uncharacterized protein</fullName>
    </submittedName>
</protein>
<keyword evidence="2" id="KW-1185">Reference proteome</keyword>
<evidence type="ECO:0000313" key="2">
    <source>
        <dbReference type="Proteomes" id="UP000828390"/>
    </source>
</evidence>
<proteinExistence type="predicted"/>